<feature type="region of interest" description="Disordered" evidence="1">
    <location>
        <begin position="57"/>
        <end position="1172"/>
    </location>
</feature>
<feature type="compositionally biased region" description="Low complexity" evidence="1">
    <location>
        <begin position="72"/>
        <end position="83"/>
    </location>
</feature>
<feature type="compositionally biased region" description="Low complexity" evidence="1">
    <location>
        <begin position="843"/>
        <end position="860"/>
    </location>
</feature>
<feature type="compositionally biased region" description="Basic and acidic residues" evidence="1">
    <location>
        <begin position="508"/>
        <end position="522"/>
    </location>
</feature>
<name>Q5YTC3_NOCFA</name>
<feature type="compositionally biased region" description="Polar residues" evidence="1">
    <location>
        <begin position="1021"/>
        <end position="1032"/>
    </location>
</feature>
<feature type="compositionally biased region" description="Basic and acidic residues" evidence="1">
    <location>
        <begin position="84"/>
        <end position="96"/>
    </location>
</feature>
<feature type="compositionally biased region" description="Basic and acidic residues" evidence="1">
    <location>
        <begin position="832"/>
        <end position="842"/>
    </location>
</feature>
<accession>Q5YTC3</accession>
<feature type="compositionally biased region" description="Low complexity" evidence="1">
    <location>
        <begin position="628"/>
        <end position="648"/>
    </location>
</feature>
<dbReference type="Proteomes" id="UP000006820">
    <property type="component" value="Chromosome"/>
</dbReference>
<keyword evidence="3" id="KW-1185">Reference proteome</keyword>
<dbReference type="EMBL" id="AP006618">
    <property type="protein sequence ID" value="BAD58568.1"/>
    <property type="molecule type" value="Genomic_DNA"/>
</dbReference>
<evidence type="ECO:0000313" key="2">
    <source>
        <dbReference type="EMBL" id="BAD58568.1"/>
    </source>
</evidence>
<dbReference type="eggNOG" id="ENOG50329PS">
    <property type="taxonomic scope" value="Bacteria"/>
</dbReference>
<proteinExistence type="predicted"/>
<feature type="compositionally biased region" description="Basic and acidic residues" evidence="1">
    <location>
        <begin position="672"/>
        <end position="684"/>
    </location>
</feature>
<evidence type="ECO:0000313" key="3">
    <source>
        <dbReference type="Proteomes" id="UP000006820"/>
    </source>
</evidence>
<feature type="compositionally biased region" description="Polar residues" evidence="1">
    <location>
        <begin position="374"/>
        <end position="386"/>
    </location>
</feature>
<feature type="compositionally biased region" description="Low complexity" evidence="1">
    <location>
        <begin position="172"/>
        <end position="181"/>
    </location>
</feature>
<feature type="compositionally biased region" description="Basic and acidic residues" evidence="1">
    <location>
        <begin position="599"/>
        <end position="619"/>
    </location>
</feature>
<organism evidence="2 3">
    <name type="scientific">Nocardia farcinica (strain IFM 10152)</name>
    <dbReference type="NCBI Taxonomy" id="247156"/>
    <lineage>
        <taxon>Bacteria</taxon>
        <taxon>Bacillati</taxon>
        <taxon>Actinomycetota</taxon>
        <taxon>Actinomycetes</taxon>
        <taxon>Mycobacteriales</taxon>
        <taxon>Nocardiaceae</taxon>
        <taxon>Nocardia</taxon>
    </lineage>
</organism>
<protein>
    <submittedName>
        <fullName evidence="2">Uncharacterized protein</fullName>
    </submittedName>
</protein>
<dbReference type="KEGG" id="nfa:NFA_37200"/>
<gene>
    <name evidence="2" type="ordered locus">NFA_37200</name>
</gene>
<feature type="compositionally biased region" description="Low complexity" evidence="1">
    <location>
        <begin position="781"/>
        <end position="795"/>
    </location>
</feature>
<feature type="compositionally biased region" description="Low complexity" evidence="1">
    <location>
        <begin position="869"/>
        <end position="882"/>
    </location>
</feature>
<sequence>MEHGQQDAEPIGAILSGIATLLRELGDQLDAAATRLDDETGLETRLKKLESWAFRTGQDISNLQARMDKVETGTARPAGTARPTRAERREAAERAELAAAEQGGPSHPAATGDSSTADVVPFTARPGLDATGSPGRQPFPRPAGGQEAADVSPDADGVPPGRGAQASRNGRASATASAASTDLPTRAASNSGGGAEADTSRTDTPRLTSSGAAASETDSAVSHADPAPESRLDTPRQPGRAGALPPRHGDGAAAEPVAGEDVHSAAPDGAASTGRRGAGVTEPHGSDSTGEHGTGPTGQHSAGVSGPHGTGSIAQHSAGTAAPHATESAAQHSAGTAAPHATESAAQHSAGTAAPHATGSAAQHSAGTAAPHATDSTGQHSASVTGQHGMGSPGARFTAEHGGDRASRHDGDAATHLGSQPTARHGVDPSSRHGRAAVEEQGADGAQRDTDPAGTGPAVRQDPTAEVRHGADWTAQSGAVPSAQQGDTLAARQGIGAETQPGAGTTARDGDAAARQRIDPAADRGMGPARRRAESTGPGDVDSAGQSATWAGPGGSEQNELDAAGPAGGAGRTTDRSADPGPWTSADAASGFQPTGRRAAAERADAHDTAAEGHARTEPPRGAVTEPAPGGRRAAGQRADAHGTAGVAHGHGEPSEGGYFAAEAELSAGGRRAADHTHAPDGEGRPQAAHPDSGHPAAPTTLPSRARRAADQHTDAREEAAAAQTERPDGAAVELPASGRRAGETADGPGAAVPHAQVERPEGAAGGRPLPRAARARQTDSGTAWSASGDAGGAAENRPPAPEFGGAAPRGVTPRPDAALAPPPGGPGPDSDDVRRPGRFRAESAPQATAAAPDSGATRAESAAQSGEATGFPGPFAPSGAGTDAGSVPADTAHPDAPVRLPQRSRPARNTAAETTGPDVARGGLPQRGRAPEQPDAPLPHRDPLAAITGDTRSGSEDHTPGRPGSEPRRDPLPEIAADRGPRAESPAPSFPESRYADLERLAAETAYIDDEPTPPAGESPSGTATSRTGSEVGTERVAAPMRTPQVPPALHDWMDPLPPNPAPHHGDPGESNGGVEPAGITPRPGRPEAANPFGPPTAALTPEPPATGRPPSGDVPFQVESVVDDVSPPRRPTIEENAHVDKLQAMLDELKRNPAGPFGRPLNTPPENPGH</sequence>
<feature type="compositionally biased region" description="Polar residues" evidence="1">
    <location>
        <begin position="474"/>
        <end position="487"/>
    </location>
</feature>
<dbReference type="STRING" id="247156.NFA_37200"/>
<evidence type="ECO:0000256" key="1">
    <source>
        <dbReference type="SAM" id="MobiDB-lite"/>
    </source>
</evidence>
<dbReference type="HOGENOM" id="CLU_273937_0_0_11"/>
<feature type="compositionally biased region" description="Basic and acidic residues" evidence="1">
    <location>
        <begin position="954"/>
        <end position="983"/>
    </location>
</feature>
<dbReference type="AlphaFoldDB" id="Q5YTC3"/>
<feature type="compositionally biased region" description="Basic and acidic residues" evidence="1">
    <location>
        <begin position="1133"/>
        <end position="1153"/>
    </location>
</feature>
<reference evidence="2 3" key="1">
    <citation type="journal article" date="2004" name="Proc. Natl. Acad. Sci. U.S.A.">
        <title>The complete genomic sequence of Nocardia farcinica IFM 10152.</title>
        <authorList>
            <person name="Ishikawa J."/>
            <person name="Yamashita A."/>
            <person name="Mikami Y."/>
            <person name="Hoshino Y."/>
            <person name="Kurita H."/>
            <person name="Hotta K."/>
            <person name="Shiba T."/>
            <person name="Hattori M."/>
        </authorList>
    </citation>
    <scope>NUCLEOTIDE SEQUENCE [LARGE SCALE GENOMIC DNA]</scope>
    <source>
        <strain evidence="2 3">IFM 10152</strain>
    </source>
</reference>
<feature type="compositionally biased region" description="Basic and acidic residues" evidence="1">
    <location>
        <begin position="708"/>
        <end position="720"/>
    </location>
</feature>
<feature type="compositionally biased region" description="Polar residues" evidence="1">
    <location>
        <begin position="205"/>
        <end position="220"/>
    </location>
</feature>
<feature type="compositionally biased region" description="Basic and acidic residues" evidence="1">
    <location>
        <begin position="398"/>
        <end position="413"/>
    </location>
</feature>